<name>E0NDB7_PEDAC</name>
<dbReference type="HOGENOM" id="CLU_1990523_0_0_9"/>
<reference evidence="1" key="1">
    <citation type="submission" date="2010-07" db="EMBL/GenBank/DDBJ databases">
        <authorList>
            <person name="Muzny D."/>
            <person name="Qin X."/>
            <person name="Deng J."/>
            <person name="Jiang H."/>
            <person name="Liu Y."/>
            <person name="Qu J."/>
            <person name="Song X.-Z."/>
            <person name="Zhang L."/>
            <person name="Thornton R."/>
            <person name="Coyle M."/>
            <person name="Francisco L."/>
            <person name="Jackson L."/>
            <person name="Javaid M."/>
            <person name="Korchina V."/>
            <person name="Kovar C."/>
            <person name="Mata R."/>
            <person name="Mathew T."/>
            <person name="Ngo R."/>
            <person name="Nguyen L."/>
            <person name="Nguyen N."/>
            <person name="Okwuonu G."/>
            <person name="Ongeri F."/>
            <person name="Pham C."/>
            <person name="Simmons D."/>
            <person name="Wilczek-Boney K."/>
            <person name="Hale W."/>
            <person name="Jakkamsetti A."/>
            <person name="Pham P."/>
            <person name="Ruth R."/>
            <person name="San Lucas F."/>
            <person name="Warren J."/>
            <person name="Zhang J."/>
            <person name="Zhao Z."/>
            <person name="Zhou C."/>
            <person name="Zhu D."/>
            <person name="Lee S."/>
            <person name="Bess C."/>
            <person name="Blankenburg K."/>
            <person name="Forbes L."/>
            <person name="Fu Q."/>
            <person name="Gubbala S."/>
            <person name="Hirani K."/>
            <person name="Jayaseelan J.C."/>
            <person name="Lara F."/>
            <person name="Munidasa M."/>
            <person name="Palculict T."/>
            <person name="Patil S."/>
            <person name="Pu L.-L."/>
            <person name="Saada N."/>
            <person name="Tang L."/>
            <person name="Weissenberger G."/>
            <person name="Zhu Y."/>
            <person name="Hemphill L."/>
            <person name="Shang Y."/>
            <person name="Youmans B."/>
            <person name="Ayvaz T."/>
            <person name="Ross M."/>
            <person name="Santibanez J."/>
            <person name="Aqrawi P."/>
            <person name="Gross S."/>
            <person name="Joshi V."/>
            <person name="Fowler G."/>
            <person name="Nazareth L."/>
            <person name="Reid J."/>
            <person name="Worley K."/>
            <person name="Petrosino J."/>
            <person name="Highlander S."/>
            <person name="Gibbs R."/>
        </authorList>
    </citation>
    <scope>NUCLEOTIDE SEQUENCE [LARGE SCALE GENOMIC DNA]</scope>
    <source>
        <strain evidence="1">DSM 20284</strain>
    </source>
</reference>
<protein>
    <submittedName>
        <fullName evidence="1">Uncharacterized protein</fullName>
    </submittedName>
</protein>
<evidence type="ECO:0000313" key="1">
    <source>
        <dbReference type="EMBL" id="EFL96238.1"/>
    </source>
</evidence>
<accession>E0NDB7</accession>
<dbReference type="AlphaFoldDB" id="E0NDB7"/>
<dbReference type="EMBL" id="AEEG01000002">
    <property type="protein sequence ID" value="EFL96238.1"/>
    <property type="molecule type" value="Genomic_DNA"/>
</dbReference>
<evidence type="ECO:0000313" key="2">
    <source>
        <dbReference type="Proteomes" id="UP000004470"/>
    </source>
</evidence>
<gene>
    <name evidence="1" type="ORF">HMPREF0623_0289</name>
</gene>
<dbReference type="Proteomes" id="UP000004470">
    <property type="component" value="Unassembled WGS sequence"/>
</dbReference>
<comment type="caution">
    <text evidence="1">The sequence shown here is derived from an EMBL/GenBank/DDBJ whole genome shotgun (WGS) entry which is preliminary data.</text>
</comment>
<dbReference type="RefSeq" id="WP_004165780.1">
    <property type="nucleotide sequence ID" value="NZ_GL397067.1"/>
</dbReference>
<keyword evidence="2" id="KW-1185">Reference proteome</keyword>
<dbReference type="GeneID" id="29746158"/>
<proteinExistence type="predicted"/>
<sequence>MIDEGMPLEWLIHDVKITPANAINDANNWQDVDADTDSYTISQCRVDSNKGLASITEGTAGTVTAIQGTYTLYIDAEHSFPLDKIPNNGDLVEWSDGYSDFSANVQAVSSLYSDNGINHWEVTLQ</sequence>
<organism evidence="1 2">
    <name type="scientific">Pediococcus acidilactici DSM 20284</name>
    <dbReference type="NCBI Taxonomy" id="862514"/>
    <lineage>
        <taxon>Bacteria</taxon>
        <taxon>Bacillati</taxon>
        <taxon>Bacillota</taxon>
        <taxon>Bacilli</taxon>
        <taxon>Lactobacillales</taxon>
        <taxon>Lactobacillaceae</taxon>
        <taxon>Pediococcus</taxon>
        <taxon>Pediococcus acidilactici group</taxon>
    </lineage>
</organism>